<gene>
    <name evidence="3" type="ORF">SCF082_LOCUS38898</name>
</gene>
<accession>A0ABP0Q0H8</accession>
<dbReference type="EMBL" id="CAXAMM010038884">
    <property type="protein sequence ID" value="CAK9081776.1"/>
    <property type="molecule type" value="Genomic_DNA"/>
</dbReference>
<dbReference type="NCBIfam" id="TIGR00756">
    <property type="entry name" value="PPR"/>
    <property type="match status" value="1"/>
</dbReference>
<name>A0ABP0Q0H8_9DINO</name>
<dbReference type="InterPro" id="IPR011990">
    <property type="entry name" value="TPR-like_helical_dom_sf"/>
</dbReference>
<reference evidence="3 4" key="1">
    <citation type="submission" date="2024-02" db="EMBL/GenBank/DDBJ databases">
        <authorList>
            <person name="Chen Y."/>
            <person name="Shah S."/>
            <person name="Dougan E. K."/>
            <person name="Thang M."/>
            <person name="Chan C."/>
        </authorList>
    </citation>
    <scope>NUCLEOTIDE SEQUENCE [LARGE SCALE GENOMIC DNA]</scope>
</reference>
<evidence type="ECO:0000313" key="3">
    <source>
        <dbReference type="EMBL" id="CAK9081776.1"/>
    </source>
</evidence>
<evidence type="ECO:0000256" key="1">
    <source>
        <dbReference type="ARBA" id="ARBA00022737"/>
    </source>
</evidence>
<protein>
    <submittedName>
        <fullName evidence="3">Pentatricopeptide repeat-containing protein At1g62910</fullName>
    </submittedName>
</protein>
<sequence>MTEVKTEPNLIMCNGAISALSKGHQWQLALTMMKEMAAMPLERDITTFTSAVGACAEAEWKRSLCLVEAAALLHIRSDVVIYTIAIKSYSLDKNNRQNWRLAIGVSDQLEEVSIKIDTAFAGTVIGACGQASMWRLAMQAMHAMLQELPEQKFRSGPSCSALYTNVIAMCGQQVQWQRALFWIQHMSDQNFAASTVPYTAAMAACADSDQWQAALVLLSHLEEEKCQLDAVTYSPIIASCHWQISLVLVSEMEQRTIQRNLITLNSAIHACGKSSRWTEALLLFHGFEGQGIERDIVTFNSAMLACSAATRWASVLNVLSQLNHSQIKGNTLTYTIAAGCGWAVPSSHRILAALESAGIEIVKEALA</sequence>
<proteinExistence type="predicted"/>
<dbReference type="PANTHER" id="PTHR47936">
    <property type="entry name" value="PPR_LONG DOMAIN-CONTAINING PROTEIN"/>
    <property type="match status" value="1"/>
</dbReference>
<dbReference type="PROSITE" id="PS51375">
    <property type="entry name" value="PPR"/>
    <property type="match status" value="1"/>
</dbReference>
<dbReference type="Gene3D" id="1.25.40.10">
    <property type="entry name" value="Tetratricopeptide repeat domain"/>
    <property type="match status" value="4"/>
</dbReference>
<comment type="caution">
    <text evidence="3">The sequence shown here is derived from an EMBL/GenBank/DDBJ whole genome shotgun (WGS) entry which is preliminary data.</text>
</comment>
<organism evidence="3 4">
    <name type="scientific">Durusdinium trenchii</name>
    <dbReference type="NCBI Taxonomy" id="1381693"/>
    <lineage>
        <taxon>Eukaryota</taxon>
        <taxon>Sar</taxon>
        <taxon>Alveolata</taxon>
        <taxon>Dinophyceae</taxon>
        <taxon>Suessiales</taxon>
        <taxon>Symbiodiniaceae</taxon>
        <taxon>Durusdinium</taxon>
    </lineage>
</organism>
<dbReference type="Proteomes" id="UP001642464">
    <property type="component" value="Unassembled WGS sequence"/>
</dbReference>
<evidence type="ECO:0000313" key="4">
    <source>
        <dbReference type="Proteomes" id="UP001642464"/>
    </source>
</evidence>
<dbReference type="InterPro" id="IPR002885">
    <property type="entry name" value="PPR_rpt"/>
</dbReference>
<dbReference type="PANTHER" id="PTHR47936:SF1">
    <property type="entry name" value="PENTATRICOPEPTIDE REPEAT-CONTAINING PROTEIN GUN1, CHLOROPLASTIC"/>
    <property type="match status" value="1"/>
</dbReference>
<evidence type="ECO:0000256" key="2">
    <source>
        <dbReference type="PROSITE-ProRule" id="PRU00708"/>
    </source>
</evidence>
<keyword evidence="1" id="KW-0677">Repeat</keyword>
<dbReference type="Pfam" id="PF01535">
    <property type="entry name" value="PPR"/>
    <property type="match status" value="1"/>
</dbReference>
<keyword evidence="4" id="KW-1185">Reference proteome</keyword>
<feature type="repeat" description="PPR" evidence="2">
    <location>
        <begin position="260"/>
        <end position="294"/>
    </location>
</feature>